<gene>
    <name evidence="1" type="ORF">ABXL37_16890</name>
</gene>
<keyword evidence="2" id="KW-1185">Reference proteome</keyword>
<dbReference type="EMBL" id="JBEWCH010000009">
    <property type="protein sequence ID" value="MET1475934.1"/>
    <property type="molecule type" value="Genomic_DNA"/>
</dbReference>
<comment type="caution">
    <text evidence="1">The sequence shown here is derived from an EMBL/GenBank/DDBJ whole genome shotgun (WGS) entry which is preliminary data.</text>
</comment>
<name>A0ABV2CB18_9BURK</name>
<accession>A0ABV2CB18</accession>
<sequence>MKAPVDEMLVTDIAGHIAVVVTDMAAAVEGLIRLGFARKADCWERAIADDNDRQALVAALIDLDALFSAGRDWSPQALVEYYREIGVVRSGYRSVAWRGPTQYVIERHDTGWNIRLRGRLLSEDRR</sequence>
<organism evidence="1 2">
    <name type="scientific">Burkholderia sola</name>
    <dbReference type="NCBI Taxonomy" id="2843302"/>
    <lineage>
        <taxon>Bacteria</taxon>
        <taxon>Pseudomonadati</taxon>
        <taxon>Pseudomonadota</taxon>
        <taxon>Betaproteobacteria</taxon>
        <taxon>Burkholderiales</taxon>
        <taxon>Burkholderiaceae</taxon>
        <taxon>Burkholderia</taxon>
        <taxon>Burkholderia cepacia complex</taxon>
    </lineage>
</organism>
<protein>
    <submittedName>
        <fullName evidence="1">Uncharacterized protein</fullName>
    </submittedName>
</protein>
<dbReference type="RefSeq" id="WP_209926247.1">
    <property type="nucleotide sequence ID" value="NZ_JBEWCH010000009.1"/>
</dbReference>
<evidence type="ECO:0000313" key="1">
    <source>
        <dbReference type="EMBL" id="MET1475934.1"/>
    </source>
</evidence>
<evidence type="ECO:0000313" key="2">
    <source>
        <dbReference type="Proteomes" id="UP001548587"/>
    </source>
</evidence>
<dbReference type="Proteomes" id="UP001548587">
    <property type="component" value="Unassembled WGS sequence"/>
</dbReference>
<reference evidence="1 2" key="1">
    <citation type="submission" date="2024-06" db="EMBL/GenBank/DDBJ databases">
        <title>Burkholderia sola in Mexico.</title>
        <authorList>
            <person name="Estrada P."/>
        </authorList>
    </citation>
    <scope>NUCLEOTIDE SEQUENCE [LARGE SCALE GENOMIC DNA]</scope>
    <source>
        <strain evidence="1 2">CpTa8-5</strain>
    </source>
</reference>
<proteinExistence type="predicted"/>